<dbReference type="AlphaFoldDB" id="A0A7J7K6Q1"/>
<accession>A0A7J7K6Q1</accession>
<dbReference type="Proteomes" id="UP000593567">
    <property type="component" value="Unassembled WGS sequence"/>
</dbReference>
<comment type="caution">
    <text evidence="1">The sequence shown here is derived from an EMBL/GenBank/DDBJ whole genome shotgun (WGS) entry which is preliminary data.</text>
</comment>
<evidence type="ECO:0000313" key="1">
    <source>
        <dbReference type="EMBL" id="KAF6033278.1"/>
    </source>
</evidence>
<organism evidence="1 2">
    <name type="scientific">Bugula neritina</name>
    <name type="common">Brown bryozoan</name>
    <name type="synonym">Sertularia neritina</name>
    <dbReference type="NCBI Taxonomy" id="10212"/>
    <lineage>
        <taxon>Eukaryota</taxon>
        <taxon>Metazoa</taxon>
        <taxon>Spiralia</taxon>
        <taxon>Lophotrochozoa</taxon>
        <taxon>Bryozoa</taxon>
        <taxon>Gymnolaemata</taxon>
        <taxon>Cheilostomatida</taxon>
        <taxon>Flustrina</taxon>
        <taxon>Buguloidea</taxon>
        <taxon>Bugulidae</taxon>
        <taxon>Bugula</taxon>
    </lineage>
</organism>
<evidence type="ECO:0000313" key="2">
    <source>
        <dbReference type="Proteomes" id="UP000593567"/>
    </source>
</evidence>
<reference evidence="1" key="1">
    <citation type="submission" date="2020-06" db="EMBL/GenBank/DDBJ databases">
        <title>Draft genome of Bugula neritina, a colonial animal packing powerful symbionts and potential medicines.</title>
        <authorList>
            <person name="Rayko M."/>
        </authorList>
    </citation>
    <scope>NUCLEOTIDE SEQUENCE [LARGE SCALE GENOMIC DNA]</scope>
    <source>
        <strain evidence="1">Kwan_BN1</strain>
    </source>
</reference>
<name>A0A7J7K6Q1_BUGNE</name>
<keyword evidence="2" id="KW-1185">Reference proteome</keyword>
<protein>
    <submittedName>
        <fullName evidence="1">Uncharacterized protein</fullName>
    </submittedName>
</protein>
<dbReference type="EMBL" id="VXIV02001402">
    <property type="protein sequence ID" value="KAF6033278.1"/>
    <property type="molecule type" value="Genomic_DNA"/>
</dbReference>
<proteinExistence type="predicted"/>
<gene>
    <name evidence="1" type="ORF">EB796_008411</name>
</gene>
<sequence>MEKNFQNYRNEYSPNFVKVEPPTDIEIRLSPVKDSAEYHTEDLVVKVEVPTDVEIELEPTEQHAEQGLWSCDNRVDVC</sequence>